<keyword evidence="1" id="KW-0472">Membrane</keyword>
<proteinExistence type="predicted"/>
<dbReference type="AlphaFoldDB" id="C2E7I8"/>
<dbReference type="Proteomes" id="UP000003491">
    <property type="component" value="Unassembled WGS sequence"/>
</dbReference>
<keyword evidence="1" id="KW-1133">Transmembrane helix</keyword>
<evidence type="ECO:0000313" key="3">
    <source>
        <dbReference type="Proteomes" id="UP000003491"/>
    </source>
</evidence>
<sequence length="116" mass="13472">MTPLPAPLTAPQAAPPPISLAHVPTFFRFPPPRISFNCISVILFIFFLLLYFFTYNNIPNHLYDLGYNEYSSFFVLILQFCTKLILLIPPHYLHLLLSLLRSLQMVADQVKYYLVH</sequence>
<comment type="caution">
    <text evidence="2">The sequence shown here is derived from an EMBL/GenBank/DDBJ whole genome shotgun (WGS) entry which is preliminary data.</text>
</comment>
<organism evidence="2 3">
    <name type="scientific">Lactobacillus johnsonii ATCC 33200</name>
    <dbReference type="NCBI Taxonomy" id="525330"/>
    <lineage>
        <taxon>Bacteria</taxon>
        <taxon>Bacillati</taxon>
        <taxon>Bacillota</taxon>
        <taxon>Bacilli</taxon>
        <taxon>Lactobacillales</taxon>
        <taxon>Lactobacillaceae</taxon>
        <taxon>Lactobacillus</taxon>
    </lineage>
</organism>
<feature type="transmembrane region" description="Helical" evidence="1">
    <location>
        <begin position="73"/>
        <end position="95"/>
    </location>
</feature>
<protein>
    <submittedName>
        <fullName evidence="2">Uncharacterized protein</fullName>
    </submittedName>
</protein>
<evidence type="ECO:0000256" key="1">
    <source>
        <dbReference type="SAM" id="Phobius"/>
    </source>
</evidence>
<gene>
    <name evidence="2" type="ORF">HMPREF0528_1712</name>
</gene>
<reference evidence="2 3" key="1">
    <citation type="submission" date="2009-01" db="EMBL/GenBank/DDBJ databases">
        <authorList>
            <person name="Qin X."/>
            <person name="Bachman B."/>
            <person name="Battles P."/>
            <person name="Bell A."/>
            <person name="Bess C."/>
            <person name="Bickham C."/>
            <person name="Chaboub L."/>
            <person name="Chen D."/>
            <person name="Coyle M."/>
            <person name="Deiros D.R."/>
            <person name="Dinh H."/>
            <person name="Forbes L."/>
            <person name="Fowler G."/>
            <person name="Francisco L."/>
            <person name="Fu Q."/>
            <person name="Gubbala S."/>
            <person name="Hale W."/>
            <person name="Han Y."/>
            <person name="Hemphill L."/>
            <person name="Highlander S.K."/>
            <person name="Hirani K."/>
            <person name="Hogues M."/>
            <person name="Jackson L."/>
            <person name="Jakkamsetti A."/>
            <person name="Javaid M."/>
            <person name="Jiang H."/>
            <person name="Korchina V."/>
            <person name="Kovar C."/>
            <person name="Lara F."/>
            <person name="Lee S."/>
            <person name="Mata R."/>
            <person name="Mathew T."/>
            <person name="Moen C."/>
            <person name="Morales K."/>
            <person name="Munidasa M."/>
            <person name="Nazareth L."/>
            <person name="Ngo R."/>
            <person name="Nguyen L."/>
            <person name="Okwuonu G."/>
            <person name="Ongeri F."/>
            <person name="Patil S."/>
            <person name="Petrosino J."/>
            <person name="Pham C."/>
            <person name="Pham P."/>
            <person name="Pu L.-L."/>
            <person name="Puazo M."/>
            <person name="Raj R."/>
            <person name="Reid J."/>
            <person name="Rouhana J."/>
            <person name="Saada N."/>
            <person name="Shang Y."/>
            <person name="Simmons D."/>
            <person name="Thornton R."/>
            <person name="Warren J."/>
            <person name="Weissenberger G."/>
            <person name="Zhang J."/>
            <person name="Zhang L."/>
            <person name="Zhou C."/>
            <person name="Zhu D."/>
            <person name="Muzny D."/>
            <person name="Worley K."/>
            <person name="Gibbs R."/>
        </authorList>
    </citation>
    <scope>NUCLEOTIDE SEQUENCE [LARGE SCALE GENOMIC DNA]</scope>
    <source>
        <strain evidence="2 3">ATCC 33200</strain>
    </source>
</reference>
<dbReference type="HOGENOM" id="CLU_2093729_0_0_9"/>
<keyword evidence="1" id="KW-0812">Transmembrane</keyword>
<dbReference type="EMBL" id="ACGR01000043">
    <property type="protein sequence ID" value="EEJ59275.1"/>
    <property type="molecule type" value="Genomic_DNA"/>
</dbReference>
<feature type="transmembrane region" description="Helical" evidence="1">
    <location>
        <begin position="34"/>
        <end position="53"/>
    </location>
</feature>
<name>C2E7I8_LACJH</name>
<evidence type="ECO:0000313" key="2">
    <source>
        <dbReference type="EMBL" id="EEJ59275.1"/>
    </source>
</evidence>
<accession>C2E7I8</accession>